<organism evidence="8 9">
    <name type="scientific">Moniliophthora roreri (strain MCA 2997)</name>
    <name type="common">Cocoa frosty pod rot fungus</name>
    <name type="synonym">Crinipellis roreri</name>
    <dbReference type="NCBI Taxonomy" id="1381753"/>
    <lineage>
        <taxon>Eukaryota</taxon>
        <taxon>Fungi</taxon>
        <taxon>Dikarya</taxon>
        <taxon>Basidiomycota</taxon>
        <taxon>Agaricomycotina</taxon>
        <taxon>Agaricomycetes</taxon>
        <taxon>Agaricomycetidae</taxon>
        <taxon>Agaricales</taxon>
        <taxon>Marasmiineae</taxon>
        <taxon>Marasmiaceae</taxon>
        <taxon>Moniliophthora</taxon>
    </lineage>
</organism>
<dbReference type="PANTHER" id="PTHR47338">
    <property type="entry name" value="ZN(II)2CYS6 TRANSCRIPTION FACTOR (EUROFUNG)-RELATED"/>
    <property type="match status" value="1"/>
</dbReference>
<keyword evidence="3" id="KW-0805">Transcription regulation</keyword>
<reference evidence="8 9" key="1">
    <citation type="journal article" date="2014" name="BMC Genomics">
        <title>Genome and secretome analysis of the hemibiotrophic fungal pathogen, Moniliophthora roreri, which causes frosty pod rot disease of cacao: mechanisms of the biotrophic and necrotrophic phases.</title>
        <authorList>
            <person name="Meinhardt L.W."/>
            <person name="Costa G.G.L."/>
            <person name="Thomazella D.P.T."/>
            <person name="Teixeira P.J.P.L."/>
            <person name="Carazzolle M.F."/>
            <person name="Schuster S.C."/>
            <person name="Carlson J.E."/>
            <person name="Guiltinan M.J."/>
            <person name="Mieczkowski P."/>
            <person name="Farmer A."/>
            <person name="Ramaraj T."/>
            <person name="Crozier J."/>
            <person name="Davis R.E."/>
            <person name="Shao J."/>
            <person name="Melnick R.L."/>
            <person name="Pereira G.A.G."/>
            <person name="Bailey B.A."/>
        </authorList>
    </citation>
    <scope>NUCLEOTIDE SEQUENCE [LARGE SCALE GENOMIC DNA]</scope>
    <source>
        <strain evidence="8 9">MCA 2997</strain>
    </source>
</reference>
<feature type="compositionally biased region" description="Low complexity" evidence="6">
    <location>
        <begin position="53"/>
        <end position="65"/>
    </location>
</feature>
<dbReference type="Pfam" id="PF04082">
    <property type="entry name" value="Fungal_trans"/>
    <property type="match status" value="1"/>
</dbReference>
<feature type="compositionally biased region" description="Low complexity" evidence="6">
    <location>
        <begin position="19"/>
        <end position="32"/>
    </location>
</feature>
<dbReference type="InterPro" id="IPR050815">
    <property type="entry name" value="TF_fung"/>
</dbReference>
<dbReference type="GO" id="GO:0005634">
    <property type="term" value="C:nucleus"/>
    <property type="evidence" value="ECO:0007669"/>
    <property type="project" value="UniProtKB-SubCell"/>
</dbReference>
<keyword evidence="4" id="KW-0804">Transcription</keyword>
<keyword evidence="5" id="KW-0539">Nucleus</keyword>
<evidence type="ECO:0000256" key="2">
    <source>
        <dbReference type="ARBA" id="ARBA00022723"/>
    </source>
</evidence>
<keyword evidence="9" id="KW-1185">Reference proteome</keyword>
<dbReference type="KEGG" id="mrr:Moror_1314"/>
<name>V2X271_MONRO</name>
<dbReference type="InterPro" id="IPR007219">
    <property type="entry name" value="XnlR_reg_dom"/>
</dbReference>
<evidence type="ECO:0000256" key="5">
    <source>
        <dbReference type="ARBA" id="ARBA00023242"/>
    </source>
</evidence>
<dbReference type="GO" id="GO:0006351">
    <property type="term" value="P:DNA-templated transcription"/>
    <property type="evidence" value="ECO:0007669"/>
    <property type="project" value="InterPro"/>
</dbReference>
<evidence type="ECO:0000313" key="8">
    <source>
        <dbReference type="EMBL" id="ESK87922.1"/>
    </source>
</evidence>
<evidence type="ECO:0000256" key="1">
    <source>
        <dbReference type="ARBA" id="ARBA00004123"/>
    </source>
</evidence>
<dbReference type="OrthoDB" id="2309723at2759"/>
<dbReference type="CDD" id="cd12148">
    <property type="entry name" value="fungal_TF_MHR"/>
    <property type="match status" value="1"/>
</dbReference>
<dbReference type="HOGENOM" id="CLU_022337_1_0_1"/>
<feature type="compositionally biased region" description="Basic and acidic residues" evidence="6">
    <location>
        <begin position="1"/>
        <end position="10"/>
    </location>
</feature>
<dbReference type="AlphaFoldDB" id="V2X271"/>
<accession>V2X271</accession>
<comment type="subcellular location">
    <subcellularLocation>
        <location evidence="1">Nucleus</location>
    </subcellularLocation>
</comment>
<feature type="domain" description="Xylanolytic transcriptional activator regulatory" evidence="7">
    <location>
        <begin position="97"/>
        <end position="264"/>
    </location>
</feature>
<feature type="non-terminal residue" evidence="8">
    <location>
        <position position="507"/>
    </location>
</feature>
<evidence type="ECO:0000256" key="3">
    <source>
        <dbReference type="ARBA" id="ARBA00023015"/>
    </source>
</evidence>
<protein>
    <recommendedName>
        <fullName evidence="7">Xylanolytic transcriptional activator regulatory domain-containing protein</fullName>
    </recommendedName>
</protein>
<evidence type="ECO:0000259" key="7">
    <source>
        <dbReference type="Pfam" id="PF04082"/>
    </source>
</evidence>
<dbReference type="STRING" id="1381753.V2X271"/>
<proteinExistence type="predicted"/>
<dbReference type="GO" id="GO:0003677">
    <property type="term" value="F:DNA binding"/>
    <property type="evidence" value="ECO:0007669"/>
    <property type="project" value="InterPro"/>
</dbReference>
<sequence>MPQPKGEPHSGHPSPPSPYSTLSPLTAPSPSSGSWACRPLYSSPLTKEFDPVSSNTSSIRTTSRSPAADSEEPSLPMIRLLLDTFYVHSSTFGFFLNMSRFSNDILTLPQGHLHRPCPGLLSTVYLLGVHLSTSEAPDARRIREQSLLLRALRDTATDLATTHPNRLLHTIQAETLLAYYFFRAGNILEAKRHASSAASLVLGCGLHRIRSSTNWSASSSPVSVGPGGVTSLPGARDAVEEGERINAFWTVFTLSRNLAVAVELSSEVCGMFDAPGMQVDTPWPLDMESYKEGVLPPAGASTIWNYLNHTHPQSDEYERSTSTFVTKTSILLHQAVFLAGRYHRNMTPKDSQAFYAAFQSLNHLIDTTRMQLPALPTPAMNADSTNPSTRPVYLSHALVQAATIKLHGILYSDPASRQVCLDAAKAMLKGPSDGGIDVQLLGSVNPIMGTLWTLSCRVLIDELVRVRSLRGQAWPTQSTAGDEDELVSRLHTGFAALNFFSGSSDLM</sequence>
<dbReference type="Proteomes" id="UP000017559">
    <property type="component" value="Unassembled WGS sequence"/>
</dbReference>
<keyword evidence="2" id="KW-0479">Metal-binding</keyword>
<gene>
    <name evidence="8" type="ORF">Moror_1314</name>
</gene>
<comment type="caution">
    <text evidence="8">The sequence shown here is derived from an EMBL/GenBank/DDBJ whole genome shotgun (WGS) entry which is preliminary data.</text>
</comment>
<evidence type="ECO:0000256" key="4">
    <source>
        <dbReference type="ARBA" id="ARBA00023163"/>
    </source>
</evidence>
<dbReference type="EMBL" id="AWSO01000724">
    <property type="protein sequence ID" value="ESK87922.1"/>
    <property type="molecule type" value="Genomic_DNA"/>
</dbReference>
<evidence type="ECO:0000313" key="9">
    <source>
        <dbReference type="Proteomes" id="UP000017559"/>
    </source>
</evidence>
<evidence type="ECO:0000256" key="6">
    <source>
        <dbReference type="SAM" id="MobiDB-lite"/>
    </source>
</evidence>
<dbReference type="GO" id="GO:0000981">
    <property type="term" value="F:DNA-binding transcription factor activity, RNA polymerase II-specific"/>
    <property type="evidence" value="ECO:0007669"/>
    <property type="project" value="InterPro"/>
</dbReference>
<feature type="region of interest" description="Disordered" evidence="6">
    <location>
        <begin position="1"/>
        <end position="72"/>
    </location>
</feature>
<dbReference type="PANTHER" id="PTHR47338:SF29">
    <property type="entry name" value="ZN(2)-C6 FUNGAL-TYPE DOMAIN-CONTAINING PROTEIN"/>
    <property type="match status" value="1"/>
</dbReference>
<dbReference type="GO" id="GO:0008270">
    <property type="term" value="F:zinc ion binding"/>
    <property type="evidence" value="ECO:0007669"/>
    <property type="project" value="InterPro"/>
</dbReference>